<dbReference type="Pfam" id="PF25917">
    <property type="entry name" value="BSH_RND"/>
    <property type="match status" value="1"/>
</dbReference>
<evidence type="ECO:0000259" key="3">
    <source>
        <dbReference type="Pfam" id="PF25963"/>
    </source>
</evidence>
<evidence type="ECO:0000313" key="4">
    <source>
        <dbReference type="EMBL" id="MDA4844370.1"/>
    </source>
</evidence>
<dbReference type="Pfam" id="PF25963">
    <property type="entry name" value="Beta-barrel_AAEA"/>
    <property type="match status" value="1"/>
</dbReference>
<dbReference type="Gene3D" id="2.40.50.100">
    <property type="match status" value="1"/>
</dbReference>
<dbReference type="RefSeq" id="WP_271087901.1">
    <property type="nucleotide sequence ID" value="NZ_JAPJZH010000002.1"/>
</dbReference>
<dbReference type="EMBL" id="JAPJZH010000002">
    <property type="protein sequence ID" value="MDA4844370.1"/>
    <property type="molecule type" value="Genomic_DNA"/>
</dbReference>
<keyword evidence="1" id="KW-0472">Membrane</keyword>
<evidence type="ECO:0000313" key="5">
    <source>
        <dbReference type="Proteomes" id="UP001148313"/>
    </source>
</evidence>
<dbReference type="Gene3D" id="2.40.30.170">
    <property type="match status" value="1"/>
</dbReference>
<feature type="transmembrane region" description="Helical" evidence="1">
    <location>
        <begin position="25"/>
        <end position="45"/>
    </location>
</feature>
<sequence>MNAEPGQKAETGEENKSPSRLREGLIVVGALAVGGLLLFGIYIYWNFERDHPATDNAYVNANYVWISPRVDGEIAEVFVEDNQFVKEGDKLFAIDSSLYDAELSAAEAALVLVHQDIEAGKARVDAAKAQVSEQRAFVSTAEQLSKATKPLVRDGVEPVLKGVEVENSLAEAKSKLDTLLADLTVAEKEYGTPESITAQIQQAEAAVTQAKLNKQWSTIAAPADGYVTNLALRKGDVVSTGDQLFPFIETSTWWIDANFKETNVDRIRPGQLVTVTLDMYDDKTFDGVVESIGFSSSASFSLLPAQNTTGNWVKVTQRIPIRISLSAMEDEFPYRIGASAAVEVNTDDPPPAQSQ</sequence>
<dbReference type="InterPro" id="IPR058625">
    <property type="entry name" value="MdtA-like_BSH"/>
</dbReference>
<comment type="caution">
    <text evidence="4">The sequence shown here is derived from an EMBL/GenBank/DDBJ whole genome shotgun (WGS) entry which is preliminary data.</text>
</comment>
<keyword evidence="1" id="KW-1133">Transmembrane helix</keyword>
<dbReference type="SUPFAM" id="SSF111369">
    <property type="entry name" value="HlyD-like secretion proteins"/>
    <property type="match status" value="2"/>
</dbReference>
<evidence type="ECO:0000259" key="2">
    <source>
        <dbReference type="Pfam" id="PF25917"/>
    </source>
</evidence>
<name>A0ABT4VI42_9HYPH</name>
<feature type="domain" description="p-hydroxybenzoic acid efflux pump subunit AaeA-like beta-barrel" evidence="3">
    <location>
        <begin position="253"/>
        <end position="344"/>
    </location>
</feature>
<organism evidence="4 5">
    <name type="scientific">Hoeflea poritis</name>
    <dbReference type="NCBI Taxonomy" id="2993659"/>
    <lineage>
        <taxon>Bacteria</taxon>
        <taxon>Pseudomonadati</taxon>
        <taxon>Pseudomonadota</taxon>
        <taxon>Alphaproteobacteria</taxon>
        <taxon>Hyphomicrobiales</taxon>
        <taxon>Rhizobiaceae</taxon>
        <taxon>Hoeflea</taxon>
    </lineage>
</organism>
<keyword evidence="5" id="KW-1185">Reference proteome</keyword>
<dbReference type="InterPro" id="IPR058634">
    <property type="entry name" value="AaeA-lik-b-barrel"/>
</dbReference>
<dbReference type="PANTHER" id="PTHR30386">
    <property type="entry name" value="MEMBRANE FUSION SUBUNIT OF EMRAB-TOLC MULTIDRUG EFFLUX PUMP"/>
    <property type="match status" value="1"/>
</dbReference>
<reference evidence="4" key="1">
    <citation type="submission" date="2022-11" db="EMBL/GenBank/DDBJ databases">
        <title>Hoeflea poritis sp. nov., isolated from scleractinian coral Porites lutea.</title>
        <authorList>
            <person name="Zhang G."/>
            <person name="Wei Q."/>
            <person name="Cai L."/>
        </authorList>
    </citation>
    <scope>NUCLEOTIDE SEQUENCE</scope>
    <source>
        <strain evidence="4">E7-10</strain>
    </source>
</reference>
<dbReference type="PANTHER" id="PTHR30386:SF24">
    <property type="entry name" value="MULTIDRUG RESISTANCE EFFLUX PUMP"/>
    <property type="match status" value="1"/>
</dbReference>
<protein>
    <submittedName>
        <fullName evidence="4">HlyD family secretion protein</fullName>
    </submittedName>
</protein>
<feature type="domain" description="Multidrug resistance protein MdtA-like barrel-sandwich hybrid" evidence="2">
    <location>
        <begin position="63"/>
        <end position="245"/>
    </location>
</feature>
<proteinExistence type="predicted"/>
<dbReference type="InterPro" id="IPR050739">
    <property type="entry name" value="MFP"/>
</dbReference>
<gene>
    <name evidence="4" type="ORF">OOZ53_03370</name>
</gene>
<keyword evidence="1" id="KW-0812">Transmembrane</keyword>
<dbReference type="Proteomes" id="UP001148313">
    <property type="component" value="Unassembled WGS sequence"/>
</dbReference>
<accession>A0ABT4VI42</accession>
<evidence type="ECO:0000256" key="1">
    <source>
        <dbReference type="SAM" id="Phobius"/>
    </source>
</evidence>